<dbReference type="PROSITE" id="PS50110">
    <property type="entry name" value="RESPONSE_REGULATORY"/>
    <property type="match status" value="1"/>
</dbReference>
<reference evidence="4" key="1">
    <citation type="submission" date="2023-07" db="EMBL/GenBank/DDBJ databases">
        <title>Sorghum-associated microbial communities from plants grown in Nebraska, USA.</title>
        <authorList>
            <person name="Schachtman D."/>
        </authorList>
    </citation>
    <scope>NUCLEOTIDE SEQUENCE</scope>
    <source>
        <strain evidence="4">BE261</strain>
    </source>
</reference>
<feature type="domain" description="Response regulatory" evidence="3">
    <location>
        <begin position="111"/>
        <end position="227"/>
    </location>
</feature>
<protein>
    <submittedName>
        <fullName evidence="4">CheY-like chemotaxis protein</fullName>
    </submittedName>
</protein>
<dbReference type="Pfam" id="PF00072">
    <property type="entry name" value="Response_reg"/>
    <property type="match status" value="1"/>
</dbReference>
<dbReference type="CDD" id="cd00156">
    <property type="entry name" value="REC"/>
    <property type="match status" value="1"/>
</dbReference>
<sequence>MTPEQMSGVLSSVAALLGAVLWPVLVLVLLIMFKSEFRKLLKSDDVTLKAAGLEASFQRKQVEAAVALGAATAKQAAGQTPEAATSPARVADALAQALPDERTQKHLEGSVVLWVDDRPENNVYERQALEALEVRIDLAESTDQALALLRQQSYDLIISDMGRPPDRRAGYTLLDKLRASGNQTPFLIYAGSRLAEHIQEARDHGALGATNRPQELILMVVGTLSSRPAER</sequence>
<dbReference type="PANTHER" id="PTHR43228:SF1">
    <property type="entry name" value="TWO-COMPONENT RESPONSE REGULATOR ARR22"/>
    <property type="match status" value="1"/>
</dbReference>
<evidence type="ECO:0000256" key="1">
    <source>
        <dbReference type="PROSITE-ProRule" id="PRU00169"/>
    </source>
</evidence>
<evidence type="ECO:0000259" key="3">
    <source>
        <dbReference type="PROSITE" id="PS50110"/>
    </source>
</evidence>
<feature type="modified residue" description="4-aspartylphosphate" evidence="1">
    <location>
        <position position="160"/>
    </location>
</feature>
<dbReference type="EMBL" id="JAVDWN010000005">
    <property type="protein sequence ID" value="MDR7163929.1"/>
    <property type="molecule type" value="Genomic_DNA"/>
</dbReference>
<dbReference type="InterPro" id="IPR011006">
    <property type="entry name" value="CheY-like_superfamily"/>
</dbReference>
<keyword evidence="2" id="KW-1133">Transmembrane helix</keyword>
<proteinExistence type="predicted"/>
<keyword evidence="2" id="KW-0472">Membrane</keyword>
<organism evidence="4 5">
    <name type="scientific">Pseudarthrobacter oxydans</name>
    <name type="common">Arthrobacter oxydans</name>
    <dbReference type="NCBI Taxonomy" id="1671"/>
    <lineage>
        <taxon>Bacteria</taxon>
        <taxon>Bacillati</taxon>
        <taxon>Actinomycetota</taxon>
        <taxon>Actinomycetes</taxon>
        <taxon>Micrococcales</taxon>
        <taxon>Micrococcaceae</taxon>
        <taxon>Pseudarthrobacter</taxon>
    </lineage>
</organism>
<comment type="caution">
    <text evidence="4">The sequence shown here is derived from an EMBL/GenBank/DDBJ whole genome shotgun (WGS) entry which is preliminary data.</text>
</comment>
<dbReference type="InterPro" id="IPR001789">
    <property type="entry name" value="Sig_transdc_resp-reg_receiver"/>
</dbReference>
<evidence type="ECO:0000313" key="4">
    <source>
        <dbReference type="EMBL" id="MDR7163929.1"/>
    </source>
</evidence>
<dbReference type="AlphaFoldDB" id="A0AAW8NAP0"/>
<dbReference type="Proteomes" id="UP001262032">
    <property type="component" value="Unassembled WGS sequence"/>
</dbReference>
<keyword evidence="1" id="KW-0597">Phosphoprotein</keyword>
<dbReference type="RefSeq" id="WP_188813879.1">
    <property type="nucleotide sequence ID" value="NZ_JAVDTN010000007.1"/>
</dbReference>
<evidence type="ECO:0000313" key="5">
    <source>
        <dbReference type="Proteomes" id="UP001262032"/>
    </source>
</evidence>
<dbReference type="SUPFAM" id="SSF52172">
    <property type="entry name" value="CheY-like"/>
    <property type="match status" value="1"/>
</dbReference>
<evidence type="ECO:0000256" key="2">
    <source>
        <dbReference type="SAM" id="Phobius"/>
    </source>
</evidence>
<feature type="transmembrane region" description="Helical" evidence="2">
    <location>
        <begin position="12"/>
        <end position="33"/>
    </location>
</feature>
<dbReference type="Gene3D" id="3.40.50.2300">
    <property type="match status" value="1"/>
</dbReference>
<name>A0AAW8NAP0_PSEOX</name>
<dbReference type="GeneID" id="97422868"/>
<dbReference type="InterPro" id="IPR052048">
    <property type="entry name" value="ST_Response_Regulator"/>
</dbReference>
<dbReference type="GO" id="GO:0000160">
    <property type="term" value="P:phosphorelay signal transduction system"/>
    <property type="evidence" value="ECO:0007669"/>
    <property type="project" value="InterPro"/>
</dbReference>
<dbReference type="PANTHER" id="PTHR43228">
    <property type="entry name" value="TWO-COMPONENT RESPONSE REGULATOR"/>
    <property type="match status" value="1"/>
</dbReference>
<dbReference type="SMART" id="SM00448">
    <property type="entry name" value="REC"/>
    <property type="match status" value="1"/>
</dbReference>
<gene>
    <name evidence="4" type="ORF">J2X12_001944</name>
</gene>
<keyword evidence="2" id="KW-0812">Transmembrane</keyword>
<accession>A0AAW8NAP0</accession>